<dbReference type="PIRSF" id="PIRSF004505">
    <property type="entry name" value="MT_bac"/>
    <property type="match status" value="1"/>
</dbReference>
<comment type="subcellular location">
    <subcellularLocation>
        <location evidence="5">Cytoplasm</location>
    </subcellularLocation>
</comment>
<dbReference type="InterPro" id="IPR029026">
    <property type="entry name" value="tRNA_m1G_MTases_N"/>
</dbReference>
<evidence type="ECO:0000256" key="1">
    <source>
        <dbReference type="ARBA" id="ARBA00022603"/>
    </source>
</evidence>
<dbReference type="RefSeq" id="WP_093919046.1">
    <property type="nucleotide sequence ID" value="NZ_FONW01000002.1"/>
</dbReference>
<dbReference type="InterPro" id="IPR003742">
    <property type="entry name" value="RlmH-like"/>
</dbReference>
<gene>
    <name evidence="5" type="primary">rlmH</name>
    <name evidence="6" type="ORF">SAMN05216283_102383</name>
</gene>
<dbReference type="CDD" id="cd18081">
    <property type="entry name" value="RlmH-like"/>
    <property type="match status" value="1"/>
</dbReference>
<dbReference type="AlphaFoldDB" id="A0A1I2F8V0"/>
<dbReference type="EMBL" id="FONW01000002">
    <property type="protein sequence ID" value="SFF00970.1"/>
    <property type="molecule type" value="Genomic_DNA"/>
</dbReference>
<evidence type="ECO:0000256" key="2">
    <source>
        <dbReference type="ARBA" id="ARBA00022679"/>
    </source>
</evidence>
<reference evidence="6 7" key="1">
    <citation type="submission" date="2016-10" db="EMBL/GenBank/DDBJ databases">
        <authorList>
            <person name="de Groot N.N."/>
        </authorList>
    </citation>
    <scope>NUCLEOTIDE SEQUENCE [LARGE SCALE GENOMIC DNA]</scope>
    <source>
        <strain evidence="6 7">CGMCC 1.9156</strain>
    </source>
</reference>
<comment type="catalytic activity">
    <reaction evidence="5">
        <text>pseudouridine(1915) in 23S rRNA + S-adenosyl-L-methionine = N(3)-methylpseudouridine(1915) in 23S rRNA + S-adenosyl-L-homocysteine + H(+)</text>
        <dbReference type="Rhea" id="RHEA:42752"/>
        <dbReference type="Rhea" id="RHEA-COMP:10221"/>
        <dbReference type="Rhea" id="RHEA-COMP:10222"/>
        <dbReference type="ChEBI" id="CHEBI:15378"/>
        <dbReference type="ChEBI" id="CHEBI:57856"/>
        <dbReference type="ChEBI" id="CHEBI:59789"/>
        <dbReference type="ChEBI" id="CHEBI:65314"/>
        <dbReference type="ChEBI" id="CHEBI:74486"/>
        <dbReference type="EC" id="2.1.1.177"/>
    </reaction>
</comment>
<feature type="binding site" evidence="5">
    <location>
        <begin position="124"/>
        <end position="129"/>
    </location>
    <ligand>
        <name>S-adenosyl-L-methionine</name>
        <dbReference type="ChEBI" id="CHEBI:59789"/>
    </ligand>
</feature>
<feature type="binding site" evidence="5">
    <location>
        <position position="73"/>
    </location>
    <ligand>
        <name>S-adenosyl-L-methionine</name>
        <dbReference type="ChEBI" id="CHEBI:59789"/>
    </ligand>
</feature>
<evidence type="ECO:0000256" key="4">
    <source>
        <dbReference type="ARBA" id="ARBA00038303"/>
    </source>
</evidence>
<accession>A0A1I2F8V0</accession>
<dbReference type="GO" id="GO:0005737">
    <property type="term" value="C:cytoplasm"/>
    <property type="evidence" value="ECO:0007669"/>
    <property type="project" value="UniProtKB-SubCell"/>
</dbReference>
<keyword evidence="2 5" id="KW-0808">Transferase</keyword>
<dbReference type="Pfam" id="PF02590">
    <property type="entry name" value="SPOUT_MTase"/>
    <property type="match status" value="1"/>
</dbReference>
<keyword evidence="5" id="KW-0963">Cytoplasm</keyword>
<keyword evidence="3 5" id="KW-0949">S-adenosyl-L-methionine</keyword>
<comment type="subunit">
    <text evidence="5">Homodimer.</text>
</comment>
<organism evidence="6 7">
    <name type="scientific">Sunxiuqinia elliptica</name>
    <dbReference type="NCBI Taxonomy" id="655355"/>
    <lineage>
        <taxon>Bacteria</taxon>
        <taxon>Pseudomonadati</taxon>
        <taxon>Bacteroidota</taxon>
        <taxon>Bacteroidia</taxon>
        <taxon>Marinilabiliales</taxon>
        <taxon>Prolixibacteraceae</taxon>
        <taxon>Sunxiuqinia</taxon>
    </lineage>
</organism>
<dbReference type="HAMAP" id="MF_00658">
    <property type="entry name" value="23SrRNA_methyltr_H"/>
    <property type="match status" value="1"/>
</dbReference>
<keyword evidence="5" id="KW-0698">rRNA processing</keyword>
<dbReference type="GO" id="GO:0070038">
    <property type="term" value="F:rRNA (pseudouridine-N3-)-methyltransferase activity"/>
    <property type="evidence" value="ECO:0007669"/>
    <property type="project" value="UniProtKB-UniRule"/>
</dbReference>
<dbReference type="EC" id="2.1.1.177" evidence="5"/>
<name>A0A1I2F8V0_9BACT</name>
<feature type="binding site" evidence="5">
    <location>
        <position position="105"/>
    </location>
    <ligand>
        <name>S-adenosyl-L-methionine</name>
        <dbReference type="ChEBI" id="CHEBI:59789"/>
    </ligand>
</feature>
<dbReference type="Proteomes" id="UP000198964">
    <property type="component" value="Unassembled WGS sequence"/>
</dbReference>
<dbReference type="NCBIfam" id="NF000990">
    <property type="entry name" value="PRK00103.2-4"/>
    <property type="match status" value="1"/>
</dbReference>
<comment type="similarity">
    <text evidence="4 5">Belongs to the RNA methyltransferase RlmH family.</text>
</comment>
<keyword evidence="1 5" id="KW-0489">Methyltransferase</keyword>
<keyword evidence="7" id="KW-1185">Reference proteome</keyword>
<evidence type="ECO:0000256" key="3">
    <source>
        <dbReference type="ARBA" id="ARBA00022691"/>
    </source>
</evidence>
<dbReference type="SUPFAM" id="SSF75217">
    <property type="entry name" value="alpha/beta knot"/>
    <property type="match status" value="1"/>
</dbReference>
<evidence type="ECO:0000313" key="6">
    <source>
        <dbReference type="EMBL" id="SFF00970.1"/>
    </source>
</evidence>
<comment type="function">
    <text evidence="5">Specifically methylates the pseudouridine at position 1915 (m3Psi1915) in 23S rRNA.</text>
</comment>
<dbReference type="STRING" id="655355.SAMN05216283_102383"/>
<dbReference type="PANTHER" id="PTHR33603">
    <property type="entry name" value="METHYLTRANSFERASE"/>
    <property type="match status" value="1"/>
</dbReference>
<dbReference type="InterPro" id="IPR029028">
    <property type="entry name" value="Alpha/beta_knot_MTases"/>
</dbReference>
<protein>
    <recommendedName>
        <fullName evidence="5">Ribosomal RNA large subunit methyltransferase H</fullName>
        <ecNumber evidence="5">2.1.1.177</ecNumber>
    </recommendedName>
    <alternativeName>
        <fullName evidence="5">23S rRNA (pseudouridine1915-N3)-methyltransferase</fullName>
    </alternativeName>
    <alternativeName>
        <fullName evidence="5">23S rRNA m3Psi1915 methyltransferase</fullName>
    </alternativeName>
    <alternativeName>
        <fullName evidence="5">rRNA (pseudouridine-N3-)-methyltransferase RlmH</fullName>
    </alternativeName>
</protein>
<sequence>MKIKLVVVGKTDLSYLQEGIQVYHKRIPYYLPFDYVIIPDLKNTRKLSEGQQKEKEGELILGQIKPGDELILLDERGQNFRSTEFARFLEKKMLGGVKTLVFVIGGPYGFSQEVYQKACGKVSLSKMTFSHQLIRLIFSEQLYRALTIIKGEPYHHE</sequence>
<evidence type="ECO:0000256" key="5">
    <source>
        <dbReference type="HAMAP-Rule" id="MF_00658"/>
    </source>
</evidence>
<proteinExistence type="inferred from homology"/>
<dbReference type="PANTHER" id="PTHR33603:SF1">
    <property type="entry name" value="RIBOSOMAL RNA LARGE SUBUNIT METHYLTRANSFERASE H"/>
    <property type="match status" value="1"/>
</dbReference>
<evidence type="ECO:0000313" key="7">
    <source>
        <dbReference type="Proteomes" id="UP000198964"/>
    </source>
</evidence>
<dbReference type="Gene3D" id="3.40.1280.10">
    <property type="match status" value="1"/>
</dbReference>